<evidence type="ECO:0000256" key="8">
    <source>
        <dbReference type="SAM" id="MobiDB-lite"/>
    </source>
</evidence>
<keyword evidence="7" id="KW-0539">Nucleus</keyword>
<evidence type="ECO:0000256" key="7">
    <source>
        <dbReference type="ARBA" id="ARBA00023242"/>
    </source>
</evidence>
<dbReference type="InterPro" id="IPR014905">
    <property type="entry name" value="HIRAN"/>
</dbReference>
<evidence type="ECO:0000259" key="9">
    <source>
        <dbReference type="PROSITE" id="PS51192"/>
    </source>
</evidence>
<feature type="region of interest" description="Disordered" evidence="8">
    <location>
        <begin position="56"/>
        <end position="79"/>
    </location>
</feature>
<dbReference type="EMBL" id="CP144693">
    <property type="protein sequence ID" value="WVZ00105.1"/>
    <property type="molecule type" value="Genomic_DNA"/>
</dbReference>
<dbReference type="PANTHER" id="PTHR45626:SF45">
    <property type="entry name" value="DNA REPAIR PROTEIN RAD5A"/>
    <property type="match status" value="1"/>
</dbReference>
<dbReference type="GO" id="GO:0016818">
    <property type="term" value="F:hydrolase activity, acting on acid anhydrides, in phosphorus-containing anhydrides"/>
    <property type="evidence" value="ECO:0007669"/>
    <property type="project" value="InterPro"/>
</dbReference>
<evidence type="ECO:0000256" key="2">
    <source>
        <dbReference type="ARBA" id="ARBA00022723"/>
    </source>
</evidence>
<proteinExistence type="predicted"/>
<dbReference type="InterPro" id="IPR014001">
    <property type="entry name" value="Helicase_ATP-bd"/>
</dbReference>
<feature type="domain" description="Helicase ATP-binding" evidence="9">
    <location>
        <begin position="413"/>
        <end position="636"/>
    </location>
</feature>
<dbReference type="GO" id="GO:0005634">
    <property type="term" value="C:nucleus"/>
    <property type="evidence" value="ECO:0007669"/>
    <property type="project" value="UniProtKB-SubCell"/>
</dbReference>
<evidence type="ECO:0000313" key="11">
    <source>
        <dbReference type="Proteomes" id="UP001374535"/>
    </source>
</evidence>
<accession>A0AAQ3MY96</accession>
<dbReference type="SUPFAM" id="SSF52540">
    <property type="entry name" value="P-loop containing nucleoside triphosphate hydrolases"/>
    <property type="match status" value="1"/>
</dbReference>
<dbReference type="Gene3D" id="3.40.50.10810">
    <property type="entry name" value="Tandem AAA-ATPase domain"/>
    <property type="match status" value="1"/>
</dbReference>
<sequence>MGSKVSDQHLSTLRSIVGSEFSDMDIIRALHMAKNDVNAAINIILDTHTAPRFNLTRPKNQLSVSPPKPSPSTPMVTKPSFSEQHIDNNSDDWWLVNCGEVTGLSTCKGRTINFGETVIFKFPTKKLSSPSTGKGFGRAAACSEIVRFSTEQAGEVVLCRRWWSLIRLICVVIGRIPKEWARCLLPLVRDHKVRIEGKCKFAPQVLGIMDSIILSVSLKDAANSTDESVFHPLPTLFRLLGLNPFKEVIVGPVFLIPVIVFYNAELTPGDFYSNKRPLSERVTLPRAKFEHPSQNGNENDNEESISEIEVENIVGVGSSEELEEMDPPANLQCNLRPYQKQALYWMIQMEKGKCMDETATTLHPCWEAYHLADKYASEKSMSGFDEVFVLVLVRRELIIYLNAFSGEATIEFPSTLQMARGGILADAMGLGKTIMTISLLVAHSGKGESVGNQPIANSFTEVGEVSDNVHTFSNIPKKATKISGFDKPTKQMNSLTSGGNLIICPMTLLGQWKAEIETHVHPGSLSLYVHYGQSRPKDAKSLAQNDVVITTYGILASEFSSEVVETCILPLMCLFTSSLKTFQLNADDNGGLFSIRWFRVVLDEAHTIKSSKSQVSVAAAALIADRRWCLTGTPIQCASLGCVIRFYPCHYSFLVDEGLLICAEMWSRKF</sequence>
<keyword evidence="3" id="KW-0547">Nucleotide-binding</keyword>
<dbReference type="InterPro" id="IPR000330">
    <property type="entry name" value="SNF2_N"/>
</dbReference>
<dbReference type="InterPro" id="IPR050628">
    <property type="entry name" value="SNF2_RAD54_helicase_TF"/>
</dbReference>
<dbReference type="InterPro" id="IPR027417">
    <property type="entry name" value="P-loop_NTPase"/>
</dbReference>
<dbReference type="GO" id="GO:0008094">
    <property type="term" value="F:ATP-dependent activity, acting on DNA"/>
    <property type="evidence" value="ECO:0007669"/>
    <property type="project" value="TreeGrafter"/>
</dbReference>
<evidence type="ECO:0000256" key="5">
    <source>
        <dbReference type="ARBA" id="ARBA00022833"/>
    </source>
</evidence>
<dbReference type="SMART" id="SM00487">
    <property type="entry name" value="DEXDc"/>
    <property type="match status" value="1"/>
</dbReference>
<dbReference type="InterPro" id="IPR056450">
    <property type="entry name" value="UBA_RAD5A"/>
</dbReference>
<dbReference type="Proteomes" id="UP001374535">
    <property type="component" value="Chromosome 8"/>
</dbReference>
<dbReference type="AlphaFoldDB" id="A0AAQ3MY96"/>
<dbReference type="CDD" id="cd18008">
    <property type="entry name" value="DEXDc_SHPRH-like"/>
    <property type="match status" value="1"/>
</dbReference>
<evidence type="ECO:0000313" key="10">
    <source>
        <dbReference type="EMBL" id="WVZ00105.1"/>
    </source>
</evidence>
<dbReference type="SMART" id="SM00910">
    <property type="entry name" value="HIRAN"/>
    <property type="match status" value="1"/>
</dbReference>
<organism evidence="10 11">
    <name type="scientific">Vigna mungo</name>
    <name type="common">Black gram</name>
    <name type="synonym">Phaseolus mungo</name>
    <dbReference type="NCBI Taxonomy" id="3915"/>
    <lineage>
        <taxon>Eukaryota</taxon>
        <taxon>Viridiplantae</taxon>
        <taxon>Streptophyta</taxon>
        <taxon>Embryophyta</taxon>
        <taxon>Tracheophyta</taxon>
        <taxon>Spermatophyta</taxon>
        <taxon>Magnoliopsida</taxon>
        <taxon>eudicotyledons</taxon>
        <taxon>Gunneridae</taxon>
        <taxon>Pentapetalae</taxon>
        <taxon>rosids</taxon>
        <taxon>fabids</taxon>
        <taxon>Fabales</taxon>
        <taxon>Fabaceae</taxon>
        <taxon>Papilionoideae</taxon>
        <taxon>50 kb inversion clade</taxon>
        <taxon>NPAAA clade</taxon>
        <taxon>indigoferoid/millettioid clade</taxon>
        <taxon>Phaseoleae</taxon>
        <taxon>Vigna</taxon>
    </lineage>
</organism>
<keyword evidence="6" id="KW-0067">ATP-binding</keyword>
<evidence type="ECO:0000256" key="6">
    <source>
        <dbReference type="ARBA" id="ARBA00022840"/>
    </source>
</evidence>
<keyword evidence="2" id="KW-0479">Metal-binding</keyword>
<dbReference type="GO" id="GO:0006281">
    <property type="term" value="P:DNA repair"/>
    <property type="evidence" value="ECO:0007669"/>
    <property type="project" value="TreeGrafter"/>
</dbReference>
<reference evidence="10 11" key="1">
    <citation type="journal article" date="2023" name="Life. Sci Alliance">
        <title>Evolutionary insights into 3D genome organization and epigenetic landscape of Vigna mungo.</title>
        <authorList>
            <person name="Junaid A."/>
            <person name="Singh B."/>
            <person name="Bhatia S."/>
        </authorList>
    </citation>
    <scope>NUCLEOTIDE SEQUENCE [LARGE SCALE GENOMIC DNA]</scope>
    <source>
        <strain evidence="10">Urdbean</strain>
    </source>
</reference>
<keyword evidence="5" id="KW-0862">Zinc</keyword>
<evidence type="ECO:0000256" key="1">
    <source>
        <dbReference type="ARBA" id="ARBA00004123"/>
    </source>
</evidence>
<name>A0AAQ3MY96_VIGMU</name>
<dbReference type="Pfam" id="PF08797">
    <property type="entry name" value="HIRAN"/>
    <property type="match status" value="1"/>
</dbReference>
<keyword evidence="11" id="KW-1185">Reference proteome</keyword>
<feature type="region of interest" description="Disordered" evidence="8">
    <location>
        <begin position="285"/>
        <end position="305"/>
    </location>
</feature>
<dbReference type="PROSITE" id="PS51192">
    <property type="entry name" value="HELICASE_ATP_BIND_1"/>
    <property type="match status" value="1"/>
</dbReference>
<dbReference type="GO" id="GO:0008270">
    <property type="term" value="F:zinc ion binding"/>
    <property type="evidence" value="ECO:0007669"/>
    <property type="project" value="InterPro"/>
</dbReference>
<dbReference type="GO" id="GO:0005524">
    <property type="term" value="F:ATP binding"/>
    <property type="evidence" value="ECO:0007669"/>
    <property type="project" value="UniProtKB-KW"/>
</dbReference>
<dbReference type="GO" id="GO:0003676">
    <property type="term" value="F:nucleic acid binding"/>
    <property type="evidence" value="ECO:0007669"/>
    <property type="project" value="InterPro"/>
</dbReference>
<dbReference type="InterPro" id="IPR038718">
    <property type="entry name" value="SNF2-like_sf"/>
</dbReference>
<comment type="subcellular location">
    <subcellularLocation>
        <location evidence="1">Nucleus</location>
    </subcellularLocation>
</comment>
<dbReference type="PANTHER" id="PTHR45626">
    <property type="entry name" value="TRANSCRIPTION TERMINATION FACTOR 2-RELATED"/>
    <property type="match status" value="1"/>
</dbReference>
<dbReference type="Pfam" id="PF24559">
    <property type="entry name" value="UBA_RAD5A"/>
    <property type="match status" value="1"/>
</dbReference>
<gene>
    <name evidence="10" type="ORF">V8G54_026174</name>
</gene>
<protein>
    <recommendedName>
        <fullName evidence="9">Helicase ATP-binding domain-containing protein</fullName>
    </recommendedName>
</protein>
<evidence type="ECO:0000256" key="4">
    <source>
        <dbReference type="ARBA" id="ARBA00022801"/>
    </source>
</evidence>
<keyword evidence="4" id="KW-0378">Hydrolase</keyword>
<evidence type="ECO:0000256" key="3">
    <source>
        <dbReference type="ARBA" id="ARBA00022741"/>
    </source>
</evidence>
<dbReference type="Pfam" id="PF00176">
    <property type="entry name" value="SNF2-rel_dom"/>
    <property type="match status" value="1"/>
</dbReference>